<dbReference type="PANTHER" id="PTHR43133">
    <property type="entry name" value="RNA POLYMERASE ECF-TYPE SIGMA FACTO"/>
    <property type="match status" value="1"/>
</dbReference>
<evidence type="ECO:0000256" key="4">
    <source>
        <dbReference type="ARBA" id="ARBA00023163"/>
    </source>
</evidence>
<feature type="region of interest" description="Disordered" evidence="5">
    <location>
        <begin position="54"/>
        <end position="128"/>
    </location>
</feature>
<keyword evidence="9" id="KW-1185">Reference proteome</keyword>
<dbReference type="SUPFAM" id="SSF88946">
    <property type="entry name" value="Sigma2 domain of RNA polymerase sigma factors"/>
    <property type="match status" value="1"/>
</dbReference>
<dbReference type="Proteomes" id="UP000237684">
    <property type="component" value="Unassembled WGS sequence"/>
</dbReference>
<dbReference type="InterPro" id="IPR007627">
    <property type="entry name" value="RNA_pol_sigma70_r2"/>
</dbReference>
<evidence type="ECO:0000259" key="6">
    <source>
        <dbReference type="Pfam" id="PF04542"/>
    </source>
</evidence>
<dbReference type="InterPro" id="IPR013325">
    <property type="entry name" value="RNA_pol_sigma_r2"/>
</dbReference>
<feature type="domain" description="RNA polymerase sigma-70 region 2" evidence="6">
    <location>
        <begin position="152"/>
        <end position="219"/>
    </location>
</feature>
<dbReference type="OrthoDB" id="1734292at2"/>
<dbReference type="InterPro" id="IPR036388">
    <property type="entry name" value="WH-like_DNA-bd_sf"/>
</dbReference>
<keyword evidence="4" id="KW-0804">Transcription</keyword>
<dbReference type="AlphaFoldDB" id="A0A2S8SR24"/>
<keyword evidence="2" id="KW-0805">Transcription regulation</keyword>
<dbReference type="GO" id="GO:0016987">
    <property type="term" value="F:sigma factor activity"/>
    <property type="evidence" value="ECO:0007669"/>
    <property type="project" value="UniProtKB-KW"/>
</dbReference>
<dbReference type="Gene3D" id="1.10.1740.10">
    <property type="match status" value="1"/>
</dbReference>
<dbReference type="GO" id="GO:0006352">
    <property type="term" value="P:DNA-templated transcription initiation"/>
    <property type="evidence" value="ECO:0007669"/>
    <property type="project" value="InterPro"/>
</dbReference>
<feature type="compositionally biased region" description="Polar residues" evidence="5">
    <location>
        <begin position="69"/>
        <end position="79"/>
    </location>
</feature>
<dbReference type="NCBIfam" id="TIGR02937">
    <property type="entry name" value="sigma70-ECF"/>
    <property type="match status" value="1"/>
</dbReference>
<reference evidence="8 9" key="1">
    <citation type="journal article" date="2018" name="Syst. Appl. Microbiol.">
        <title>Abditibacterium utsteinense sp. nov., the first cultivated member of candidate phylum FBP, isolated from ice-free Antarctic soil samples.</title>
        <authorList>
            <person name="Tahon G."/>
            <person name="Tytgat B."/>
            <person name="Lebbe L."/>
            <person name="Carlier A."/>
            <person name="Willems A."/>
        </authorList>
    </citation>
    <scope>NUCLEOTIDE SEQUENCE [LARGE SCALE GENOMIC DNA]</scope>
    <source>
        <strain evidence="8 9">LMG 29911</strain>
    </source>
</reference>
<dbReference type="InterPro" id="IPR013249">
    <property type="entry name" value="RNA_pol_sigma70_r4_t2"/>
</dbReference>
<dbReference type="SUPFAM" id="SSF88659">
    <property type="entry name" value="Sigma3 and sigma4 domains of RNA polymerase sigma factors"/>
    <property type="match status" value="1"/>
</dbReference>
<dbReference type="InParanoid" id="A0A2S8SR24"/>
<proteinExistence type="inferred from homology"/>
<evidence type="ECO:0000256" key="2">
    <source>
        <dbReference type="ARBA" id="ARBA00023015"/>
    </source>
</evidence>
<evidence type="ECO:0000313" key="8">
    <source>
        <dbReference type="EMBL" id="PQV63199.1"/>
    </source>
</evidence>
<evidence type="ECO:0000256" key="3">
    <source>
        <dbReference type="ARBA" id="ARBA00023082"/>
    </source>
</evidence>
<dbReference type="GO" id="GO:0003677">
    <property type="term" value="F:DNA binding"/>
    <property type="evidence" value="ECO:0007669"/>
    <property type="project" value="InterPro"/>
</dbReference>
<accession>A0A2S8SR24</accession>
<dbReference type="InterPro" id="IPR014284">
    <property type="entry name" value="RNA_pol_sigma-70_dom"/>
</dbReference>
<dbReference type="EMBL" id="NIGF01000014">
    <property type="protein sequence ID" value="PQV63199.1"/>
    <property type="molecule type" value="Genomic_DNA"/>
</dbReference>
<evidence type="ECO:0000256" key="1">
    <source>
        <dbReference type="ARBA" id="ARBA00010641"/>
    </source>
</evidence>
<feature type="compositionally biased region" description="Acidic residues" evidence="5">
    <location>
        <begin position="107"/>
        <end position="118"/>
    </location>
</feature>
<evidence type="ECO:0000256" key="5">
    <source>
        <dbReference type="SAM" id="MobiDB-lite"/>
    </source>
</evidence>
<dbReference type="InterPro" id="IPR013324">
    <property type="entry name" value="RNA_pol_sigma_r3/r4-like"/>
</dbReference>
<dbReference type="FunCoup" id="A0A2S8SR24">
    <property type="interactions" value="278"/>
</dbReference>
<dbReference type="Pfam" id="PF08281">
    <property type="entry name" value="Sigma70_r4_2"/>
    <property type="match status" value="1"/>
</dbReference>
<keyword evidence="3" id="KW-0731">Sigma factor</keyword>
<comment type="caution">
    <text evidence="8">The sequence shown here is derived from an EMBL/GenBank/DDBJ whole genome shotgun (WGS) entry which is preliminary data.</text>
</comment>
<dbReference type="Gene3D" id="1.10.10.10">
    <property type="entry name" value="Winged helix-like DNA-binding domain superfamily/Winged helix DNA-binding domain"/>
    <property type="match status" value="1"/>
</dbReference>
<organism evidence="8 9">
    <name type="scientific">Abditibacterium utsteinense</name>
    <dbReference type="NCBI Taxonomy" id="1960156"/>
    <lineage>
        <taxon>Bacteria</taxon>
        <taxon>Pseudomonadati</taxon>
        <taxon>Abditibacteriota</taxon>
        <taxon>Abditibacteriia</taxon>
        <taxon>Abditibacteriales</taxon>
        <taxon>Abditibacteriaceae</taxon>
        <taxon>Abditibacterium</taxon>
    </lineage>
</organism>
<protein>
    <submittedName>
        <fullName evidence="8">RNA polymerase sigma factor, sigma-70 family</fullName>
    </submittedName>
</protein>
<sequence length="321" mass="34822">MVLTSRSLGAGEVLSSLAARPQNGGLGNRGVALLSSLAAPARAQLTAMAESAQSGTLRLPASGPPISGASESGTASSPEAAQFASPETAPRSLPGAITNVFAPNEGSVDEGEEEEETAEVTPTKAPPSAEKLAFLATLQRAKEGDLKAFEEIYQLYHRRIYNAVYGMLGDPDDAQDVTQDVFMRLHDALPTLRADEAFSTYLYRIALNLCRDRARRKKRVRFQSMDTPRADDDGDVEPMEFPDAGKLPEELLTTDELQARVREAVLTLSTDHKAVIVMHHFQGMEVNDIAGILKVPTGTVKSRLARGRDQLNRKLRSYLNF</sequence>
<dbReference type="Pfam" id="PF04542">
    <property type="entry name" value="Sigma70_r2"/>
    <property type="match status" value="1"/>
</dbReference>
<dbReference type="PANTHER" id="PTHR43133:SF51">
    <property type="entry name" value="RNA POLYMERASE SIGMA FACTOR"/>
    <property type="match status" value="1"/>
</dbReference>
<dbReference type="InterPro" id="IPR039425">
    <property type="entry name" value="RNA_pol_sigma-70-like"/>
</dbReference>
<gene>
    <name evidence="8" type="ORF">B1R32_11424</name>
</gene>
<name>A0A2S8SR24_9BACT</name>
<evidence type="ECO:0000313" key="9">
    <source>
        <dbReference type="Proteomes" id="UP000237684"/>
    </source>
</evidence>
<comment type="similarity">
    <text evidence="1">Belongs to the sigma-70 factor family. ECF subfamily.</text>
</comment>
<dbReference type="CDD" id="cd06171">
    <property type="entry name" value="Sigma70_r4"/>
    <property type="match status" value="1"/>
</dbReference>
<evidence type="ECO:0000259" key="7">
    <source>
        <dbReference type="Pfam" id="PF08281"/>
    </source>
</evidence>
<feature type="domain" description="RNA polymerase sigma factor 70 region 4 type 2" evidence="7">
    <location>
        <begin position="260"/>
        <end position="311"/>
    </location>
</feature>
<dbReference type="RefSeq" id="WP_106380614.1">
    <property type="nucleotide sequence ID" value="NZ_NIGF01000014.1"/>
</dbReference>